<evidence type="ECO:0000313" key="2">
    <source>
        <dbReference type="EMBL" id="MEJ8542827.1"/>
    </source>
</evidence>
<comment type="caution">
    <text evidence="2">The sequence shown here is derived from an EMBL/GenBank/DDBJ whole genome shotgun (WGS) entry which is preliminary data.</text>
</comment>
<dbReference type="Gene3D" id="3.10.620.30">
    <property type="match status" value="1"/>
</dbReference>
<organism evidence="2 3">
    <name type="scientific">Methanothermobacter wolfeii</name>
    <name type="common">Methanobacterium wolfei</name>
    <dbReference type="NCBI Taxonomy" id="145261"/>
    <lineage>
        <taxon>Archaea</taxon>
        <taxon>Methanobacteriati</taxon>
        <taxon>Methanobacteriota</taxon>
        <taxon>Methanomada group</taxon>
        <taxon>Methanobacteria</taxon>
        <taxon>Methanobacteriales</taxon>
        <taxon>Methanobacteriaceae</taxon>
        <taxon>Methanothermobacter</taxon>
    </lineage>
</organism>
<protein>
    <submittedName>
        <fullName evidence="2">Transglutaminase family protein</fullName>
    </submittedName>
</protein>
<dbReference type="Proteomes" id="UP001369247">
    <property type="component" value="Unassembled WGS sequence"/>
</dbReference>
<gene>
    <name evidence="2" type="ORF">U2150_04915</name>
</gene>
<sequence>MLLLLAVAVLPAGVSAVDSNTTASNVTANATSKSVASSTSASTVVNYTYNEYVPYKVRVKVSYMKPYTVKVRTPVKTYYYKKGKYRVRYVYSYSYVTRYRKDYKWVTETRYKKVSRVGYAKLGDYLQETDNCQVSDDEIVSLSQRLTANATSVYEKAVNIFTYVRDNTDYSFYYNTRYGAIGTLRYRTANCCDHTPSGGSFKGCRDTRKVHAWKLCLQEREHLWACLGTAVYQWKMV</sequence>
<accession>A0ABU8TUV7</accession>
<name>A0ABU8TUV7_METWO</name>
<evidence type="ECO:0000259" key="1">
    <source>
        <dbReference type="Pfam" id="PF01841"/>
    </source>
</evidence>
<dbReference type="Pfam" id="PF01841">
    <property type="entry name" value="Transglut_core"/>
    <property type="match status" value="1"/>
</dbReference>
<keyword evidence="3" id="KW-1185">Reference proteome</keyword>
<evidence type="ECO:0000313" key="3">
    <source>
        <dbReference type="Proteomes" id="UP001369247"/>
    </source>
</evidence>
<proteinExistence type="predicted"/>
<reference evidence="2 3" key="1">
    <citation type="submission" date="2023-12" db="EMBL/GenBank/DDBJ databases">
        <title>Phenotypic and Genomic Characterization of Methanothermobacter wolfeii Strain BSEL, a CO2-Capturing Archaeon with Minimal Nutrient Requirements.</title>
        <authorList>
            <person name="Ale Enriquez F."/>
            <person name="Ahring B.K."/>
        </authorList>
    </citation>
    <scope>NUCLEOTIDE SEQUENCE [LARGE SCALE GENOMIC DNA]</scope>
    <source>
        <strain evidence="2 3">BSEL-1</strain>
    </source>
</reference>
<dbReference type="InterPro" id="IPR002931">
    <property type="entry name" value="Transglutaminase-like"/>
</dbReference>
<feature type="domain" description="Transglutaminase-like" evidence="1">
    <location>
        <begin position="141"/>
        <end position="194"/>
    </location>
</feature>
<dbReference type="EMBL" id="JAXUHJ010000008">
    <property type="protein sequence ID" value="MEJ8542827.1"/>
    <property type="molecule type" value="Genomic_DNA"/>
</dbReference>